<dbReference type="InterPro" id="IPR025105">
    <property type="entry name" value="DUF4010"/>
</dbReference>
<feature type="transmembrane region" description="Helical" evidence="1">
    <location>
        <begin position="332"/>
        <end position="352"/>
    </location>
</feature>
<dbReference type="KEGG" id="pdl:Pyrde_1709"/>
<dbReference type="InterPro" id="IPR049177">
    <property type="entry name" value="MgtC_SapB_SrpB_YhiD_N"/>
</dbReference>
<keyword evidence="1" id="KW-0472">Membrane</keyword>
<feature type="domain" description="MgtC/SapB/SrpB/YhiD N-terminal" evidence="2">
    <location>
        <begin position="18"/>
        <end position="157"/>
    </location>
</feature>
<feature type="transmembrane region" description="Helical" evidence="1">
    <location>
        <begin position="359"/>
        <end position="384"/>
    </location>
</feature>
<dbReference type="Pfam" id="PF13194">
    <property type="entry name" value="DUF4010"/>
    <property type="match status" value="1"/>
</dbReference>
<feature type="transmembrane region" description="Helical" evidence="1">
    <location>
        <begin position="12"/>
        <end position="31"/>
    </location>
</feature>
<feature type="transmembrane region" description="Helical" evidence="1">
    <location>
        <begin position="84"/>
        <end position="104"/>
    </location>
</feature>
<sequence>MASEAVISGFEVGLLGRIIVALLSGMLIGIEREKARAALARRKQKRIGIEEFVVKEFPGLRTFSLVAVYAAVIGIMWNRNLIDSMHVSTLLAVFGLVVTLFSAYRLLVARMAGITTIVVLLMDFVIGLLAGLGEVLLAASIAVLTTFILAIKLPAERMVGKIRYEELLWALELGVILVVIGPFFLEAEYEFYGVSLRSLYLFFALVLATSYIGYIMARLKGGEGLAYAALFGGLANSEATLMALLALVPAELRRVLAFDITVLTNSAMILRNVVIAVAAAYFVSSKPLQLSDLAPILMAMVLSIMPALFSWTRSLRGGAPITTVRIENPLRFSTAAKSTALYLIITFVSYLVQHSGLASLAVVVIAGGFVSSSATILVLFSLGSLAQIDVARLAVVATIAGVLNKTIYAYLVDSDPGTLKRVGIACVLQALLMTPGLVLEAL</sequence>
<feature type="transmembrane region" description="Helical" evidence="1">
    <location>
        <begin position="260"/>
        <end position="281"/>
    </location>
</feature>
<evidence type="ECO:0000313" key="5">
    <source>
        <dbReference type="Proteomes" id="UP000058613"/>
    </source>
</evidence>
<evidence type="ECO:0000259" key="2">
    <source>
        <dbReference type="Pfam" id="PF02308"/>
    </source>
</evidence>
<feature type="transmembrane region" description="Helical" evidence="1">
    <location>
        <begin position="136"/>
        <end position="155"/>
    </location>
</feature>
<keyword evidence="1" id="KW-1133">Transmembrane helix</keyword>
<dbReference type="Proteomes" id="UP000058613">
    <property type="component" value="Chromosome"/>
</dbReference>
<gene>
    <name evidence="4" type="ORF">Pyrde_1709</name>
</gene>
<protein>
    <submittedName>
        <fullName evidence="4">Uncharacterized protein</fullName>
    </submittedName>
</protein>
<dbReference type="AlphaFoldDB" id="A0A0P0N5G9"/>
<evidence type="ECO:0000259" key="3">
    <source>
        <dbReference type="Pfam" id="PF13194"/>
    </source>
</evidence>
<feature type="transmembrane region" description="Helical" evidence="1">
    <location>
        <begin position="293"/>
        <end position="312"/>
    </location>
</feature>
<evidence type="ECO:0000256" key="1">
    <source>
        <dbReference type="SAM" id="Phobius"/>
    </source>
</evidence>
<dbReference type="OrthoDB" id="187863at2157"/>
<proteinExistence type="predicted"/>
<feature type="transmembrane region" description="Helical" evidence="1">
    <location>
        <begin position="197"/>
        <end position="217"/>
    </location>
</feature>
<feature type="transmembrane region" description="Helical" evidence="1">
    <location>
        <begin position="52"/>
        <end position="78"/>
    </location>
</feature>
<dbReference type="STRING" id="1273541.Pyrde_1709"/>
<organism evidence="4 5">
    <name type="scientific">Pyrodictium delaneyi</name>
    <dbReference type="NCBI Taxonomy" id="1273541"/>
    <lineage>
        <taxon>Archaea</taxon>
        <taxon>Thermoproteota</taxon>
        <taxon>Thermoprotei</taxon>
        <taxon>Desulfurococcales</taxon>
        <taxon>Pyrodictiaceae</taxon>
        <taxon>Pyrodictium</taxon>
    </lineage>
</organism>
<reference evidence="4 5" key="1">
    <citation type="submission" date="2015-10" db="EMBL/GenBank/DDBJ databases">
        <title>Complete genome sequence of hyperthermophilic archaeon Pyrodictium delaneyi Su06.</title>
        <authorList>
            <person name="Jung J.-H."/>
            <person name="Lin J."/>
            <person name="Holden J.F."/>
            <person name="Park C.-S."/>
        </authorList>
    </citation>
    <scope>NUCLEOTIDE SEQUENCE [LARGE SCALE GENOMIC DNA]</scope>
    <source>
        <strain evidence="4 5">Su06</strain>
    </source>
</reference>
<dbReference type="EMBL" id="CP013011">
    <property type="protein sequence ID" value="ALL01752.1"/>
    <property type="molecule type" value="Genomic_DNA"/>
</dbReference>
<dbReference type="PANTHER" id="PTHR39084:SF1">
    <property type="entry name" value="DUF4010 DOMAIN-CONTAINING PROTEIN"/>
    <property type="match status" value="1"/>
</dbReference>
<keyword evidence="1" id="KW-0812">Transmembrane</keyword>
<feature type="transmembrane region" description="Helical" evidence="1">
    <location>
        <begin position="390"/>
        <end position="410"/>
    </location>
</feature>
<dbReference type="RefSeq" id="WP_082419588.1">
    <property type="nucleotide sequence ID" value="NZ_CP013011.1"/>
</dbReference>
<dbReference type="PANTHER" id="PTHR39084">
    <property type="entry name" value="MEMBRANE PROTEIN-RELATED"/>
    <property type="match status" value="1"/>
</dbReference>
<name>A0A0P0N5G9_9CREN</name>
<feature type="domain" description="DUF4010" evidence="3">
    <location>
        <begin position="205"/>
        <end position="411"/>
    </location>
</feature>
<evidence type="ECO:0000313" key="4">
    <source>
        <dbReference type="EMBL" id="ALL01752.1"/>
    </source>
</evidence>
<dbReference type="Pfam" id="PF02308">
    <property type="entry name" value="MgtC"/>
    <property type="match status" value="1"/>
</dbReference>
<feature type="transmembrane region" description="Helical" evidence="1">
    <location>
        <begin position="224"/>
        <end position="248"/>
    </location>
</feature>
<accession>A0A0P0N5G9</accession>
<feature type="transmembrane region" description="Helical" evidence="1">
    <location>
        <begin position="167"/>
        <end position="185"/>
    </location>
</feature>
<dbReference type="GeneID" id="26100049"/>